<dbReference type="InterPro" id="IPR001584">
    <property type="entry name" value="Integrase_cat-core"/>
</dbReference>
<feature type="domain" description="Integrase catalytic" evidence="1">
    <location>
        <begin position="2"/>
        <end position="32"/>
    </location>
</feature>
<sequence length="50" mass="5872">YRTLAEVEYATAGWVDWYNNTRLHSTLGMMTPVEYEQAHYAVLIREPQPV</sequence>
<accession>K1ET99</accession>
<dbReference type="RefSeq" id="WP_007924957.1">
    <property type="nucleotide sequence ID" value="NZ_ALWX01000010.1"/>
</dbReference>
<feature type="non-terminal residue" evidence="2">
    <location>
        <position position="1"/>
    </location>
</feature>
<organism evidence="2 3">
    <name type="scientific">Janibacter hoylei PVAS-1</name>
    <dbReference type="NCBI Taxonomy" id="1210046"/>
    <lineage>
        <taxon>Bacteria</taxon>
        <taxon>Bacillati</taxon>
        <taxon>Actinomycetota</taxon>
        <taxon>Actinomycetes</taxon>
        <taxon>Micrococcales</taxon>
        <taxon>Intrasporangiaceae</taxon>
        <taxon>Janibacter</taxon>
    </lineage>
</organism>
<dbReference type="Pfam" id="PF13683">
    <property type="entry name" value="rve_3"/>
    <property type="match status" value="1"/>
</dbReference>
<evidence type="ECO:0000313" key="2">
    <source>
        <dbReference type="EMBL" id="EKA62343.1"/>
    </source>
</evidence>
<dbReference type="SUPFAM" id="SSF53098">
    <property type="entry name" value="Ribonuclease H-like"/>
    <property type="match status" value="1"/>
</dbReference>
<dbReference type="Proteomes" id="UP000004474">
    <property type="component" value="Unassembled WGS sequence"/>
</dbReference>
<proteinExistence type="predicted"/>
<protein>
    <submittedName>
        <fullName evidence="2">Integrase catalytic subunit</fullName>
    </submittedName>
</protein>
<dbReference type="EMBL" id="ALWX01000010">
    <property type="protein sequence ID" value="EKA62343.1"/>
    <property type="molecule type" value="Genomic_DNA"/>
</dbReference>
<gene>
    <name evidence="2" type="ORF">B277_02998</name>
</gene>
<dbReference type="AlphaFoldDB" id="K1ET99"/>
<evidence type="ECO:0000259" key="1">
    <source>
        <dbReference type="Pfam" id="PF13683"/>
    </source>
</evidence>
<dbReference type="OrthoDB" id="4281720at2"/>
<evidence type="ECO:0000313" key="3">
    <source>
        <dbReference type="Proteomes" id="UP000004474"/>
    </source>
</evidence>
<dbReference type="GO" id="GO:0015074">
    <property type="term" value="P:DNA integration"/>
    <property type="evidence" value="ECO:0007669"/>
    <property type="project" value="InterPro"/>
</dbReference>
<reference evidence="2 3" key="1">
    <citation type="journal article" date="2012" name="J. Bacteriol.">
        <title>Genome Sequence of Janibacter hoylei MTCC8307, Isolated from the Stratospheric Air.</title>
        <authorList>
            <person name="Pawar S.P."/>
            <person name="Dhotre D.P."/>
            <person name="Shetty S.A."/>
            <person name="Chowdhury S.P."/>
            <person name="Chaudhari B.L."/>
            <person name="Shouche Y.S."/>
        </authorList>
    </citation>
    <scope>NUCLEOTIDE SEQUENCE [LARGE SCALE GENOMIC DNA]</scope>
    <source>
        <strain evidence="2 3">PVAS-1</strain>
    </source>
</reference>
<dbReference type="eggNOG" id="COG2801">
    <property type="taxonomic scope" value="Bacteria"/>
</dbReference>
<dbReference type="InterPro" id="IPR012337">
    <property type="entry name" value="RNaseH-like_sf"/>
</dbReference>
<name>K1ET99_9MICO</name>
<comment type="caution">
    <text evidence="2">The sequence shown here is derived from an EMBL/GenBank/DDBJ whole genome shotgun (WGS) entry which is preliminary data.</text>
</comment>